<feature type="compositionally biased region" description="Basic and acidic residues" evidence="1">
    <location>
        <begin position="65"/>
        <end position="75"/>
    </location>
</feature>
<feature type="region of interest" description="Disordered" evidence="1">
    <location>
        <begin position="43"/>
        <end position="77"/>
    </location>
</feature>
<evidence type="ECO:0000256" key="1">
    <source>
        <dbReference type="SAM" id="MobiDB-lite"/>
    </source>
</evidence>
<name>A0A9Q1FCN3_SYNKA</name>
<dbReference type="Proteomes" id="UP001152622">
    <property type="component" value="Chromosome 6"/>
</dbReference>
<evidence type="ECO:0000313" key="4">
    <source>
        <dbReference type="Proteomes" id="UP001152622"/>
    </source>
</evidence>
<reference evidence="3" key="1">
    <citation type="journal article" date="2023" name="Science">
        <title>Genome structures resolve the early diversification of teleost fishes.</title>
        <authorList>
            <person name="Parey E."/>
            <person name="Louis A."/>
            <person name="Montfort J."/>
            <person name="Bouchez O."/>
            <person name="Roques C."/>
            <person name="Iampietro C."/>
            <person name="Lluch J."/>
            <person name="Castinel A."/>
            <person name="Donnadieu C."/>
            <person name="Desvignes T."/>
            <person name="Floi Bucao C."/>
            <person name="Jouanno E."/>
            <person name="Wen M."/>
            <person name="Mejri S."/>
            <person name="Dirks R."/>
            <person name="Jansen H."/>
            <person name="Henkel C."/>
            <person name="Chen W.J."/>
            <person name="Zahm M."/>
            <person name="Cabau C."/>
            <person name="Klopp C."/>
            <person name="Thompson A.W."/>
            <person name="Robinson-Rechavi M."/>
            <person name="Braasch I."/>
            <person name="Lecointre G."/>
            <person name="Bobe J."/>
            <person name="Postlethwait J.H."/>
            <person name="Berthelot C."/>
            <person name="Roest Crollius H."/>
            <person name="Guiguen Y."/>
        </authorList>
    </citation>
    <scope>NUCLEOTIDE SEQUENCE</scope>
    <source>
        <strain evidence="3">WJC10195</strain>
    </source>
</reference>
<dbReference type="AlphaFoldDB" id="A0A9Q1FCN3"/>
<evidence type="ECO:0008006" key="5">
    <source>
        <dbReference type="Google" id="ProtNLM"/>
    </source>
</evidence>
<comment type="caution">
    <text evidence="3">The sequence shown here is derived from an EMBL/GenBank/DDBJ whole genome shotgun (WGS) entry which is preliminary data.</text>
</comment>
<dbReference type="EMBL" id="JAINUF010000006">
    <property type="protein sequence ID" value="KAJ8355812.1"/>
    <property type="molecule type" value="Genomic_DNA"/>
</dbReference>
<organism evidence="3 4">
    <name type="scientific">Synaphobranchus kaupii</name>
    <name type="common">Kaup's arrowtooth eel</name>
    <dbReference type="NCBI Taxonomy" id="118154"/>
    <lineage>
        <taxon>Eukaryota</taxon>
        <taxon>Metazoa</taxon>
        <taxon>Chordata</taxon>
        <taxon>Craniata</taxon>
        <taxon>Vertebrata</taxon>
        <taxon>Euteleostomi</taxon>
        <taxon>Actinopterygii</taxon>
        <taxon>Neopterygii</taxon>
        <taxon>Teleostei</taxon>
        <taxon>Anguilliformes</taxon>
        <taxon>Synaphobranchidae</taxon>
        <taxon>Synaphobranchus</taxon>
    </lineage>
</organism>
<proteinExistence type="predicted"/>
<protein>
    <recommendedName>
        <fullName evidence="5">Secreted protein</fullName>
    </recommendedName>
</protein>
<feature type="chain" id="PRO_5040250487" description="Secreted protein" evidence="2">
    <location>
        <begin position="22"/>
        <end position="135"/>
    </location>
</feature>
<keyword evidence="4" id="KW-1185">Reference proteome</keyword>
<evidence type="ECO:0000256" key="2">
    <source>
        <dbReference type="SAM" id="SignalP"/>
    </source>
</evidence>
<feature type="signal peptide" evidence="2">
    <location>
        <begin position="1"/>
        <end position="21"/>
    </location>
</feature>
<accession>A0A9Q1FCN3</accession>
<keyword evidence="2" id="KW-0732">Signal</keyword>
<evidence type="ECO:0000313" key="3">
    <source>
        <dbReference type="EMBL" id="KAJ8355812.1"/>
    </source>
</evidence>
<gene>
    <name evidence="3" type="ORF">SKAU_G00186060</name>
</gene>
<sequence>MQDRTTSKHLLKLMSLKCVTSCCSLALVTKVPRSIAGTVPASCFDSRESTAPGGGSRNSSGVDGKQCKAGREQKGPDLCPYRVCREPPACARLFLRGNGESGGCPLGTACAAHLPLSPRPGSNAAPPSLPREDAK</sequence>